<reference evidence="7" key="3">
    <citation type="submission" date="2025-09" db="UniProtKB">
        <authorList>
            <consortium name="Ensembl"/>
        </authorList>
    </citation>
    <scope>IDENTIFICATION</scope>
</reference>
<dbReference type="Gene3D" id="3.30.160.60">
    <property type="entry name" value="Classic Zinc Finger"/>
    <property type="match status" value="1"/>
</dbReference>
<evidence type="ECO:0000256" key="5">
    <source>
        <dbReference type="PROSITE-ProRule" id="PRU00042"/>
    </source>
</evidence>
<dbReference type="InterPro" id="IPR013087">
    <property type="entry name" value="Znf_C2H2_type"/>
</dbReference>
<dbReference type="GO" id="GO:0008270">
    <property type="term" value="F:zinc ion binding"/>
    <property type="evidence" value="ECO:0007669"/>
    <property type="project" value="UniProtKB-KW"/>
</dbReference>
<dbReference type="InterPro" id="IPR051580">
    <property type="entry name" value="ZnF-Chromatin_assoc"/>
</dbReference>
<evidence type="ECO:0000313" key="7">
    <source>
        <dbReference type="Ensembl" id="ENSSHAP00000027289.1"/>
    </source>
</evidence>
<protein>
    <submittedName>
        <fullName evidence="7">JAZF zinc finger 1</fullName>
    </submittedName>
</protein>
<dbReference type="Proteomes" id="UP000007648">
    <property type="component" value="Unassembled WGS sequence"/>
</dbReference>
<proteinExistence type="predicted"/>
<dbReference type="GO" id="GO:0005634">
    <property type="term" value="C:nucleus"/>
    <property type="evidence" value="ECO:0007669"/>
    <property type="project" value="TreeGrafter"/>
</dbReference>
<evidence type="ECO:0000313" key="8">
    <source>
        <dbReference type="Proteomes" id="UP000007648"/>
    </source>
</evidence>
<feature type="domain" description="C2H2-type" evidence="6">
    <location>
        <begin position="12"/>
        <end position="42"/>
    </location>
</feature>
<name>A0A7N4NRG9_SARHA</name>
<gene>
    <name evidence="7" type="primary">JAZF1</name>
</gene>
<keyword evidence="2" id="KW-0677">Repeat</keyword>
<dbReference type="PROSITE" id="PS50157">
    <property type="entry name" value="ZINC_FINGER_C2H2_2"/>
    <property type="match status" value="1"/>
</dbReference>
<dbReference type="FunFam" id="3.30.160.60:FF:000619">
    <property type="entry name" value="juxtaposed with another zinc finger protein 1"/>
    <property type="match status" value="1"/>
</dbReference>
<dbReference type="AlphaFoldDB" id="A0A7N4NRG9"/>
<dbReference type="GeneTree" id="ENSGT00390000003635"/>
<organism evidence="7 8">
    <name type="scientific">Sarcophilus harrisii</name>
    <name type="common">Tasmanian devil</name>
    <name type="synonym">Sarcophilus laniarius</name>
    <dbReference type="NCBI Taxonomy" id="9305"/>
    <lineage>
        <taxon>Eukaryota</taxon>
        <taxon>Metazoa</taxon>
        <taxon>Chordata</taxon>
        <taxon>Craniata</taxon>
        <taxon>Vertebrata</taxon>
        <taxon>Euteleostomi</taxon>
        <taxon>Mammalia</taxon>
        <taxon>Metatheria</taxon>
        <taxon>Dasyuromorphia</taxon>
        <taxon>Dasyuridae</taxon>
        <taxon>Sarcophilus</taxon>
    </lineage>
</organism>
<reference evidence="7 8" key="1">
    <citation type="journal article" date="2011" name="Proc. Natl. Acad. Sci. U.S.A.">
        <title>Genetic diversity and population structure of the endangered marsupial Sarcophilus harrisii (Tasmanian devil).</title>
        <authorList>
            <person name="Miller W."/>
            <person name="Hayes V.M."/>
            <person name="Ratan A."/>
            <person name="Petersen D.C."/>
            <person name="Wittekindt N.E."/>
            <person name="Miller J."/>
            <person name="Walenz B."/>
            <person name="Knight J."/>
            <person name="Qi J."/>
            <person name="Zhao F."/>
            <person name="Wang Q."/>
            <person name="Bedoya-Reina O.C."/>
            <person name="Katiyar N."/>
            <person name="Tomsho L.P."/>
            <person name="Kasson L.M."/>
            <person name="Hardie R.A."/>
            <person name="Woodbridge P."/>
            <person name="Tindall E.A."/>
            <person name="Bertelsen M.F."/>
            <person name="Dixon D."/>
            <person name="Pyecroft S."/>
            <person name="Helgen K.M."/>
            <person name="Lesk A.M."/>
            <person name="Pringle T.H."/>
            <person name="Patterson N."/>
            <person name="Zhang Y."/>
            <person name="Kreiss A."/>
            <person name="Woods G.M."/>
            <person name="Jones M.E."/>
            <person name="Schuster S.C."/>
        </authorList>
    </citation>
    <scope>NUCLEOTIDE SEQUENCE [LARGE SCALE GENOMIC DNA]</scope>
</reference>
<accession>A0A7N4NRG9</accession>
<evidence type="ECO:0000256" key="3">
    <source>
        <dbReference type="ARBA" id="ARBA00022771"/>
    </source>
</evidence>
<dbReference type="InterPro" id="IPR036236">
    <property type="entry name" value="Znf_C2H2_sf"/>
</dbReference>
<dbReference type="SUPFAM" id="SSF57667">
    <property type="entry name" value="beta-beta-alpha zinc fingers"/>
    <property type="match status" value="1"/>
</dbReference>
<keyword evidence="1" id="KW-0479">Metal-binding</keyword>
<keyword evidence="4" id="KW-0862">Zinc</keyword>
<evidence type="ECO:0000256" key="4">
    <source>
        <dbReference type="ARBA" id="ARBA00022833"/>
    </source>
</evidence>
<evidence type="ECO:0000256" key="1">
    <source>
        <dbReference type="ARBA" id="ARBA00022723"/>
    </source>
</evidence>
<keyword evidence="3 5" id="KW-0863">Zinc-finger</keyword>
<sequence length="221" mass="24675">MTGIAAASFFSNTCRFGGCGLHFPSLADLIEHIEDNHIDTDPRVLEKQELQQPTYVALSYINRMQTSHSPAADFELQGRSCPLRKLPPSLSSHRVEEAVLLGSSVCLIFIMEGRKEELKSHSWPSNLTEIQEDSPLQRPQQATIQPLLEDLQGWRAHYPAQRPVIKAIPPSSALRSQTEQGVKRQLPSLPHLLFSGRTTTTPPSPSFCRMNRPLPNALHVL</sequence>
<evidence type="ECO:0000256" key="2">
    <source>
        <dbReference type="ARBA" id="ARBA00022737"/>
    </source>
</evidence>
<reference evidence="7" key="2">
    <citation type="submission" date="2025-08" db="UniProtKB">
        <authorList>
            <consortium name="Ensembl"/>
        </authorList>
    </citation>
    <scope>IDENTIFICATION</scope>
</reference>
<evidence type="ECO:0000259" key="6">
    <source>
        <dbReference type="PROSITE" id="PS50157"/>
    </source>
</evidence>
<dbReference type="PROSITE" id="PS00028">
    <property type="entry name" value="ZINC_FINGER_C2H2_1"/>
    <property type="match status" value="1"/>
</dbReference>
<dbReference type="PANTHER" id="PTHR23057:SF0">
    <property type="entry name" value="JUXTAPOSED WITH ANOTHER ZINC FINGER PROTEIN 1"/>
    <property type="match status" value="1"/>
</dbReference>
<keyword evidence="8" id="KW-1185">Reference proteome</keyword>
<dbReference type="Ensembl" id="ENSSHAT00000026004.1">
    <property type="protein sequence ID" value="ENSSHAP00000027289.1"/>
    <property type="gene ID" value="ENSSHAG00000025117.1"/>
</dbReference>
<dbReference type="PANTHER" id="PTHR23057">
    <property type="entry name" value="JUXTAPOSED WITH ANOTHER ZINC FINGER PROTEIN 1"/>
    <property type="match status" value="1"/>
</dbReference>